<dbReference type="OrthoDB" id="1594986at2759"/>
<dbReference type="AlphaFoldDB" id="A0A9W8HBE4"/>
<dbReference type="GO" id="GO:0005085">
    <property type="term" value="F:guanyl-nucleotide exchange factor activity"/>
    <property type="evidence" value="ECO:0007669"/>
    <property type="project" value="InterPro"/>
</dbReference>
<dbReference type="InterPro" id="IPR035899">
    <property type="entry name" value="DBL_dom_sf"/>
</dbReference>
<feature type="domain" description="DH" evidence="2">
    <location>
        <begin position="225"/>
        <end position="406"/>
    </location>
</feature>
<feature type="compositionally biased region" description="Low complexity" evidence="1">
    <location>
        <begin position="583"/>
        <end position="593"/>
    </location>
</feature>
<feature type="region of interest" description="Disordered" evidence="1">
    <location>
        <begin position="480"/>
        <end position="554"/>
    </location>
</feature>
<protein>
    <submittedName>
        <fullName evidence="3">Guanine nucleotide exchange factor for Cdc42p</fullName>
    </submittedName>
</protein>
<dbReference type="Pfam" id="PF00621">
    <property type="entry name" value="RhoGEF"/>
    <property type="match status" value="1"/>
</dbReference>
<evidence type="ECO:0000313" key="4">
    <source>
        <dbReference type="Proteomes" id="UP001140217"/>
    </source>
</evidence>
<dbReference type="PANTHER" id="PTHR47339">
    <property type="entry name" value="CELL DIVISION CONTROL PROTEIN 24"/>
    <property type="match status" value="1"/>
</dbReference>
<dbReference type="GO" id="GO:0043332">
    <property type="term" value="C:mating projection tip"/>
    <property type="evidence" value="ECO:0007669"/>
    <property type="project" value="TreeGrafter"/>
</dbReference>
<dbReference type="GO" id="GO:0000935">
    <property type="term" value="C:division septum"/>
    <property type="evidence" value="ECO:0007669"/>
    <property type="project" value="TreeGrafter"/>
</dbReference>
<evidence type="ECO:0000259" key="2">
    <source>
        <dbReference type="PROSITE" id="PS50010"/>
    </source>
</evidence>
<organism evidence="3 4">
    <name type="scientific">Coemansia javaensis</name>
    <dbReference type="NCBI Taxonomy" id="2761396"/>
    <lineage>
        <taxon>Eukaryota</taxon>
        <taxon>Fungi</taxon>
        <taxon>Fungi incertae sedis</taxon>
        <taxon>Zoopagomycota</taxon>
        <taxon>Kickxellomycotina</taxon>
        <taxon>Kickxellomycetes</taxon>
        <taxon>Kickxellales</taxon>
        <taxon>Kickxellaceae</taxon>
        <taxon>Coemansia</taxon>
    </lineage>
</organism>
<dbReference type="PANTHER" id="PTHR47339:SF1">
    <property type="entry name" value="CELL DIVISION CONTROL PROTEIN 24"/>
    <property type="match status" value="1"/>
</dbReference>
<gene>
    <name evidence="3" type="primary">CDC24_1</name>
    <name evidence="3" type="ORF">H4R18_001875</name>
</gene>
<sequence length="733" mass="79137">MAQAAGVFHGRLAAAALRLATRMFSFCMGPRKRTIGAHAESAASTSHAVSVSRQAYVSPYDRAVLLLERLLCLPCIAQVVHPILVDEKAQNAGAAVRDPLQPLRTLFGRGNTLNILVNELESPFVATIDLSEHRRGVAFEQHQIALFWRGCVGAGLVSEDALARLPAAALWNVDDPDCLALMIAAVSSILDVLQQRDGWEVADPRFIRPRDVYPAAPQLVGGEPRHAVLAAELARTEVAYVQDLERLVDYADAVAPLVDACDVDLELIFGCMRRILALHRRFSARVQYLAAMPAERQLFDAAFDGLDGEFGVYAEFCATREHTQRAFDRALPALQQLDAGLDPVVDVPALFMRPVQRLAQYPILLQNMADALAEGKMVAAHKDAVVASARAALALSRRILTRANETTREATNESQFVQFFARLADQPLGGLPPPRVFGRLLTSDRVTAQVGRCFEDLEAFLFENVLAVCQPDRGARHSRIHRTISMLQMTKRRPSSRGHGSGNNSNGGGGSGSSKRKSRRGSASSASSSTLHSPTVLRARSPTHDSSLPDDKLPAVGFQLPAIDAGHELSLSSPPQPQPPRAHSPAPSSAQPLASYTSLTTLRDRPLIRFAPAPAASIAAAAADPPAKRCGASPPRLLIRELIPASAISQVTQLSELDGSLRLTIQAVLNDGTPATLAFKQLGKEGAGLWIRMLRRAADLAPVEESVARGNENYRLFVNPRFAHQVLGRALPA</sequence>
<dbReference type="GO" id="GO:0031106">
    <property type="term" value="P:septin ring organization"/>
    <property type="evidence" value="ECO:0007669"/>
    <property type="project" value="TreeGrafter"/>
</dbReference>
<comment type="caution">
    <text evidence="3">The sequence shown here is derived from an EMBL/GenBank/DDBJ whole genome shotgun (WGS) entry which is preliminary data.</text>
</comment>
<feature type="region of interest" description="Disordered" evidence="1">
    <location>
        <begin position="567"/>
        <end position="593"/>
    </location>
</feature>
<dbReference type="Gene3D" id="1.20.900.10">
    <property type="entry name" value="Dbl homology (DH) domain"/>
    <property type="match status" value="1"/>
</dbReference>
<feature type="compositionally biased region" description="Gly residues" evidence="1">
    <location>
        <begin position="499"/>
        <end position="512"/>
    </location>
</feature>
<evidence type="ECO:0000313" key="3">
    <source>
        <dbReference type="EMBL" id="KAJ2783127.1"/>
    </source>
</evidence>
<dbReference type="GO" id="GO:0005737">
    <property type="term" value="C:cytoplasm"/>
    <property type="evidence" value="ECO:0007669"/>
    <property type="project" value="TreeGrafter"/>
</dbReference>
<accession>A0A9W8HBE4</accession>
<dbReference type="InterPro" id="IPR000219">
    <property type="entry name" value="DH_dom"/>
</dbReference>
<dbReference type="SUPFAM" id="SSF48065">
    <property type="entry name" value="DBL homology domain (DH-domain)"/>
    <property type="match status" value="1"/>
</dbReference>
<keyword evidence="4" id="KW-1185">Reference proteome</keyword>
<dbReference type="SMART" id="SM00325">
    <property type="entry name" value="RhoGEF"/>
    <property type="match status" value="1"/>
</dbReference>
<dbReference type="Proteomes" id="UP001140217">
    <property type="component" value="Unassembled WGS sequence"/>
</dbReference>
<name>A0A9W8HBE4_9FUNG</name>
<dbReference type="GO" id="GO:0005634">
    <property type="term" value="C:nucleus"/>
    <property type="evidence" value="ECO:0007669"/>
    <property type="project" value="TreeGrafter"/>
</dbReference>
<dbReference type="PROSITE" id="PS50010">
    <property type="entry name" value="DH_2"/>
    <property type="match status" value="1"/>
</dbReference>
<dbReference type="InterPro" id="IPR053026">
    <property type="entry name" value="CDC42_GEF"/>
</dbReference>
<dbReference type="EMBL" id="JANBUL010000054">
    <property type="protein sequence ID" value="KAJ2783127.1"/>
    <property type="molecule type" value="Genomic_DNA"/>
</dbReference>
<evidence type="ECO:0000256" key="1">
    <source>
        <dbReference type="SAM" id="MobiDB-lite"/>
    </source>
</evidence>
<reference evidence="3" key="1">
    <citation type="submission" date="2022-07" db="EMBL/GenBank/DDBJ databases">
        <title>Phylogenomic reconstructions and comparative analyses of Kickxellomycotina fungi.</title>
        <authorList>
            <person name="Reynolds N.K."/>
            <person name="Stajich J.E."/>
            <person name="Barry K."/>
            <person name="Grigoriev I.V."/>
            <person name="Crous P."/>
            <person name="Smith M.E."/>
        </authorList>
    </citation>
    <scope>NUCLEOTIDE SEQUENCE</scope>
    <source>
        <strain evidence="3">NBRC 105414</strain>
    </source>
</reference>
<dbReference type="GO" id="GO:0030010">
    <property type="term" value="P:establishment of cell polarity"/>
    <property type="evidence" value="ECO:0007669"/>
    <property type="project" value="TreeGrafter"/>
</dbReference>
<proteinExistence type="predicted"/>